<dbReference type="OrthoDB" id="5641543at2"/>
<evidence type="ECO:0000313" key="4">
    <source>
        <dbReference type="Proteomes" id="UP000255110"/>
    </source>
</evidence>
<evidence type="ECO:0000313" key="2">
    <source>
        <dbReference type="EMBL" id="STY23540.1"/>
    </source>
</evidence>
<dbReference type="Proteomes" id="UP000255110">
    <property type="component" value="Unassembled WGS sequence"/>
</dbReference>
<dbReference type="AlphaFoldDB" id="A0A378LB53"/>
<reference evidence="1 3" key="1">
    <citation type="submission" date="2015-11" db="EMBL/GenBank/DDBJ databases">
        <title>Genomic analysis of 38 Legionella species identifies large and diverse effector repertoires.</title>
        <authorList>
            <person name="Burstein D."/>
            <person name="Amaro F."/>
            <person name="Zusman T."/>
            <person name="Lifshitz Z."/>
            <person name="Cohen O."/>
            <person name="Gilbert J.A."/>
            <person name="Pupko T."/>
            <person name="Shuman H.A."/>
            <person name="Segal G."/>
        </authorList>
    </citation>
    <scope>NUCLEOTIDE SEQUENCE [LARGE SCALE GENOMIC DNA]</scope>
    <source>
        <strain evidence="1 3">SC-18-C9</strain>
    </source>
</reference>
<dbReference type="Proteomes" id="UP000054820">
    <property type="component" value="Unassembled WGS sequence"/>
</dbReference>
<evidence type="ECO:0000313" key="3">
    <source>
        <dbReference type="Proteomes" id="UP000054820"/>
    </source>
</evidence>
<reference evidence="2 4" key="2">
    <citation type="submission" date="2018-06" db="EMBL/GenBank/DDBJ databases">
        <authorList>
            <consortium name="Pathogen Informatics"/>
            <person name="Doyle S."/>
        </authorList>
    </citation>
    <scope>NUCLEOTIDE SEQUENCE [LARGE SCALE GENOMIC DNA]</scope>
    <source>
        <strain evidence="2 4">NCTC11991</strain>
    </source>
</reference>
<evidence type="ECO:0000313" key="1">
    <source>
        <dbReference type="EMBL" id="KTD80774.1"/>
    </source>
</evidence>
<protein>
    <submittedName>
        <fullName evidence="2">Uncharacterized protein</fullName>
    </submittedName>
</protein>
<dbReference type="EMBL" id="UGOY01000001">
    <property type="protein sequence ID" value="STY23540.1"/>
    <property type="molecule type" value="Genomic_DNA"/>
</dbReference>
<dbReference type="EMBL" id="LNYZ01000001">
    <property type="protein sequence ID" value="KTD80774.1"/>
    <property type="molecule type" value="Genomic_DNA"/>
</dbReference>
<dbReference type="STRING" id="460.Lstg_0001"/>
<name>A0A378LB53_9GAMM</name>
<organism evidence="2 4">
    <name type="scientific">Legionella steigerwaltii</name>
    <dbReference type="NCBI Taxonomy" id="460"/>
    <lineage>
        <taxon>Bacteria</taxon>
        <taxon>Pseudomonadati</taxon>
        <taxon>Pseudomonadota</taxon>
        <taxon>Gammaproteobacteria</taxon>
        <taxon>Legionellales</taxon>
        <taxon>Legionellaceae</taxon>
        <taxon>Legionella</taxon>
    </lineage>
</organism>
<accession>A0A378LB53</accession>
<dbReference type="RefSeq" id="WP_058475615.1">
    <property type="nucleotide sequence ID" value="NZ_CAAAIO010000002.1"/>
</dbReference>
<proteinExistence type="predicted"/>
<sequence length="118" mass="13112">MPTLSLNFGTDGRPQFKTTHELSPGTYHTSALAMNAEAQKYGILVKVGSIEILKANDNRILYTHSLNSCFPVIFKFKNGDIGLYHGYVPALGNVEERDGTVLKGKALLPWRLKVIDFM</sequence>
<gene>
    <name evidence="1" type="ORF">Lstg_0001</name>
    <name evidence="2" type="ORF">NCTC11991_02148</name>
</gene>
<keyword evidence="3" id="KW-1185">Reference proteome</keyword>